<dbReference type="AlphaFoldDB" id="A0A1R3K2S0"/>
<comment type="caution">
    <text evidence="1">The sequence shown here is derived from an EMBL/GenBank/DDBJ whole genome shotgun (WGS) entry which is preliminary data.</text>
</comment>
<reference evidence="2" key="1">
    <citation type="submission" date="2013-09" db="EMBL/GenBank/DDBJ databases">
        <title>Corchorus olitorius genome sequencing.</title>
        <authorList>
            <person name="Alam M."/>
            <person name="Haque M.S."/>
            <person name="Islam M.S."/>
            <person name="Emdad E.M."/>
            <person name="Islam M.M."/>
            <person name="Ahmed B."/>
            <person name="Halim A."/>
            <person name="Hossen Q.M.M."/>
            <person name="Hossain M.Z."/>
            <person name="Ahmed R."/>
            <person name="Khan M.M."/>
            <person name="Islam R."/>
            <person name="Rashid M.M."/>
            <person name="Khan S.A."/>
            <person name="Rahman M.S."/>
            <person name="Alam M."/>
            <person name="Yahiya A.S."/>
            <person name="Khan M.S."/>
            <person name="Azam M.S."/>
            <person name="Haque T."/>
            <person name="Lashkar M.Z.H."/>
            <person name="Akhand A.I."/>
            <person name="Morshed G."/>
            <person name="Roy S."/>
            <person name="Uddin K.S."/>
            <person name="Rabeya T."/>
            <person name="Hossain A.S."/>
            <person name="Chowdhury A."/>
            <person name="Snigdha A.R."/>
            <person name="Mortoza M.S."/>
            <person name="Matin S.A."/>
            <person name="Hoque S.M.E."/>
            <person name="Islam M.K."/>
            <person name="Roy D.K."/>
            <person name="Haider R."/>
            <person name="Moosa M.M."/>
            <person name="Elias S.M."/>
            <person name="Hasan A.M."/>
            <person name="Jahan S."/>
            <person name="Shafiuddin M."/>
            <person name="Mahmood N."/>
            <person name="Shommy N.S."/>
        </authorList>
    </citation>
    <scope>NUCLEOTIDE SEQUENCE [LARGE SCALE GENOMIC DNA]</scope>
    <source>
        <strain evidence="2">cv. O-4</strain>
    </source>
</reference>
<keyword evidence="2" id="KW-1185">Reference proteome</keyword>
<evidence type="ECO:0000313" key="2">
    <source>
        <dbReference type="Proteomes" id="UP000187203"/>
    </source>
</evidence>
<dbReference type="Proteomes" id="UP000187203">
    <property type="component" value="Unassembled WGS sequence"/>
</dbReference>
<evidence type="ECO:0000313" key="1">
    <source>
        <dbReference type="EMBL" id="OMP01376.1"/>
    </source>
</evidence>
<name>A0A1R3K2S0_9ROSI</name>
<proteinExistence type="predicted"/>
<sequence length="53" mass="5933">MARVSDVEVCLIGQNPLIFPLHPVTVDLSATTYRGISVIYSPPREIMRNHNNP</sequence>
<accession>A0A1R3K2S0</accession>
<organism evidence="1 2">
    <name type="scientific">Corchorus olitorius</name>
    <dbReference type="NCBI Taxonomy" id="93759"/>
    <lineage>
        <taxon>Eukaryota</taxon>
        <taxon>Viridiplantae</taxon>
        <taxon>Streptophyta</taxon>
        <taxon>Embryophyta</taxon>
        <taxon>Tracheophyta</taxon>
        <taxon>Spermatophyta</taxon>
        <taxon>Magnoliopsida</taxon>
        <taxon>eudicotyledons</taxon>
        <taxon>Gunneridae</taxon>
        <taxon>Pentapetalae</taxon>
        <taxon>rosids</taxon>
        <taxon>malvids</taxon>
        <taxon>Malvales</taxon>
        <taxon>Malvaceae</taxon>
        <taxon>Grewioideae</taxon>
        <taxon>Apeibeae</taxon>
        <taxon>Corchorus</taxon>
    </lineage>
</organism>
<dbReference type="EMBL" id="AWUE01014779">
    <property type="protein sequence ID" value="OMP01376.1"/>
    <property type="molecule type" value="Genomic_DNA"/>
</dbReference>
<protein>
    <submittedName>
        <fullName evidence="1">Uncharacterized protein</fullName>
    </submittedName>
</protein>
<gene>
    <name evidence="1" type="ORF">COLO4_11934</name>
</gene>